<name>A0A382JM60_9ZZZZ</name>
<gene>
    <name evidence="1" type="ORF">METZ01_LOCUS265702</name>
</gene>
<accession>A0A382JM60</accession>
<sequence length="58" mass="6715">MAPAAKDLRTKEERLYAIKLRTAQWEVASDSLEMENRKSDLEAIQDLYEDKIETLSSL</sequence>
<feature type="non-terminal residue" evidence="1">
    <location>
        <position position="58"/>
    </location>
</feature>
<proteinExistence type="predicted"/>
<evidence type="ECO:0000313" key="1">
    <source>
        <dbReference type="EMBL" id="SVC12848.1"/>
    </source>
</evidence>
<dbReference type="EMBL" id="UINC01075044">
    <property type="protein sequence ID" value="SVC12848.1"/>
    <property type="molecule type" value="Genomic_DNA"/>
</dbReference>
<reference evidence="1" key="1">
    <citation type="submission" date="2018-05" db="EMBL/GenBank/DDBJ databases">
        <authorList>
            <person name="Lanie J.A."/>
            <person name="Ng W.-L."/>
            <person name="Kazmierczak K.M."/>
            <person name="Andrzejewski T.M."/>
            <person name="Davidsen T.M."/>
            <person name="Wayne K.J."/>
            <person name="Tettelin H."/>
            <person name="Glass J.I."/>
            <person name="Rusch D."/>
            <person name="Podicherti R."/>
            <person name="Tsui H.-C.T."/>
            <person name="Winkler M.E."/>
        </authorList>
    </citation>
    <scope>NUCLEOTIDE SEQUENCE</scope>
</reference>
<organism evidence="1">
    <name type="scientific">marine metagenome</name>
    <dbReference type="NCBI Taxonomy" id="408172"/>
    <lineage>
        <taxon>unclassified sequences</taxon>
        <taxon>metagenomes</taxon>
        <taxon>ecological metagenomes</taxon>
    </lineage>
</organism>
<protein>
    <submittedName>
        <fullName evidence="1">Uncharacterized protein</fullName>
    </submittedName>
</protein>
<dbReference type="AlphaFoldDB" id="A0A382JM60"/>